<sequence>MAERTAPSEYQAVVPDAAAEDAADAAAVDATTKLPADEASTPFGWWVAQVSFFASGFFVTLNQYESDWGANASRSMLNGLSQYGGMAFFAWLLIHGLGRRRRNTPWWPLPLLRDPRARRAAASMALPDLAAVPLSVYGLNHTGSGIFIVVFATVTAWVAALRYGMLRKGLRASQILGVLMIVGGQALVVRDGTAGSEASTLAFVSGVLAILAAAFLDAVMYVFTERAAAQRSPTAGGASERLITEDESCCLVGVVNLGVAALYVAAYAAAGRWGAWVARPIADAGASPGAVAAVWLADAFLYYAHYGSFYYCAKYSSVSAGVNKALQSAAIFYSSDLIFCSRARRAQCLTLYKVLASAAVCVGVLVYGLPPRANDLLRPSASAPPAPDGDAGLLQSDDAGRDSAGLA</sequence>
<feature type="transmembrane region" description="Helical" evidence="2">
    <location>
        <begin position="201"/>
        <end position="223"/>
    </location>
</feature>
<organism evidence="3 4">
    <name type="scientific">Aureococcus anophagefferens</name>
    <name type="common">Harmful bloom alga</name>
    <dbReference type="NCBI Taxonomy" id="44056"/>
    <lineage>
        <taxon>Eukaryota</taxon>
        <taxon>Sar</taxon>
        <taxon>Stramenopiles</taxon>
        <taxon>Ochrophyta</taxon>
        <taxon>Pelagophyceae</taxon>
        <taxon>Pelagomonadales</taxon>
        <taxon>Pelagomonadaceae</taxon>
        <taxon>Aureococcus</taxon>
    </lineage>
</organism>
<feature type="transmembrane region" description="Helical" evidence="2">
    <location>
        <begin position="80"/>
        <end position="98"/>
    </location>
</feature>
<protein>
    <recommendedName>
        <fullName evidence="5">EamA domain-containing protein</fullName>
    </recommendedName>
</protein>
<feature type="transmembrane region" description="Helical" evidence="2">
    <location>
        <begin position="172"/>
        <end position="189"/>
    </location>
</feature>
<evidence type="ECO:0000256" key="2">
    <source>
        <dbReference type="SAM" id="Phobius"/>
    </source>
</evidence>
<comment type="caution">
    <text evidence="3">The sequence shown here is derived from an EMBL/GenBank/DDBJ whole genome shotgun (WGS) entry which is preliminary data.</text>
</comment>
<dbReference type="EMBL" id="JBBJCI010000364">
    <property type="protein sequence ID" value="KAK7233105.1"/>
    <property type="molecule type" value="Genomic_DNA"/>
</dbReference>
<feature type="transmembrane region" description="Helical" evidence="2">
    <location>
        <begin position="145"/>
        <end position="165"/>
    </location>
</feature>
<keyword evidence="4" id="KW-1185">Reference proteome</keyword>
<evidence type="ECO:0008006" key="5">
    <source>
        <dbReference type="Google" id="ProtNLM"/>
    </source>
</evidence>
<evidence type="ECO:0000256" key="1">
    <source>
        <dbReference type="SAM" id="MobiDB-lite"/>
    </source>
</evidence>
<keyword evidence="2" id="KW-0812">Transmembrane</keyword>
<evidence type="ECO:0000313" key="3">
    <source>
        <dbReference type="EMBL" id="KAK7233105.1"/>
    </source>
</evidence>
<keyword evidence="2" id="KW-0472">Membrane</keyword>
<gene>
    <name evidence="3" type="ORF">SO694_00039287</name>
</gene>
<proteinExistence type="predicted"/>
<feature type="transmembrane region" description="Helical" evidence="2">
    <location>
        <begin position="351"/>
        <end position="369"/>
    </location>
</feature>
<evidence type="ECO:0000313" key="4">
    <source>
        <dbReference type="Proteomes" id="UP001363151"/>
    </source>
</evidence>
<name>A0ABR1FLP8_AURAN</name>
<accession>A0ABR1FLP8</accession>
<dbReference type="Proteomes" id="UP001363151">
    <property type="component" value="Unassembled WGS sequence"/>
</dbReference>
<feature type="transmembrane region" description="Helical" evidence="2">
    <location>
        <begin position="43"/>
        <end position="60"/>
    </location>
</feature>
<keyword evidence="2" id="KW-1133">Transmembrane helix</keyword>
<feature type="region of interest" description="Disordered" evidence="1">
    <location>
        <begin position="379"/>
        <end position="407"/>
    </location>
</feature>
<reference evidence="3 4" key="1">
    <citation type="submission" date="2024-03" db="EMBL/GenBank/DDBJ databases">
        <title>Aureococcus anophagefferens CCMP1851 and Kratosvirus quantuckense: Draft genome of a second virus-susceptible host strain in the model system.</title>
        <authorList>
            <person name="Chase E."/>
            <person name="Truchon A.R."/>
            <person name="Schepens W."/>
            <person name="Wilhelm S.W."/>
        </authorList>
    </citation>
    <scope>NUCLEOTIDE SEQUENCE [LARGE SCALE GENOMIC DNA]</scope>
    <source>
        <strain evidence="3 4">CCMP1851</strain>
    </source>
</reference>